<dbReference type="HOGENOM" id="CLU_137811_2_0_9"/>
<gene>
    <name evidence="1" type="ordered locus">Clocl_1347</name>
</gene>
<dbReference type="InterPro" id="IPR024307">
    <property type="entry name" value="YmaF"/>
</dbReference>
<dbReference type="Pfam" id="PF12788">
    <property type="entry name" value="YmaF"/>
    <property type="match status" value="1"/>
</dbReference>
<reference evidence="2" key="1">
    <citation type="submission" date="2011-12" db="EMBL/GenBank/DDBJ databases">
        <title>Complete sequence of Clostridium clariflavum DSM 19732.</title>
        <authorList>
            <consortium name="US DOE Joint Genome Institute"/>
            <person name="Lucas S."/>
            <person name="Han J."/>
            <person name="Lapidus A."/>
            <person name="Cheng J.-F."/>
            <person name="Goodwin L."/>
            <person name="Pitluck S."/>
            <person name="Peters L."/>
            <person name="Teshima H."/>
            <person name="Detter J.C."/>
            <person name="Han C."/>
            <person name="Tapia R."/>
            <person name="Land M."/>
            <person name="Hauser L."/>
            <person name="Kyrpides N."/>
            <person name="Ivanova N."/>
            <person name="Pagani I."/>
            <person name="Kitzmiller T."/>
            <person name="Lynd L."/>
            <person name="Izquierdo J."/>
            <person name="Woyke T."/>
        </authorList>
    </citation>
    <scope>NUCLEOTIDE SEQUENCE [LARGE SCALE GENOMIC DNA]</scope>
    <source>
        <strain evidence="2">DSM 19732 / NBRC 101661 / EBR45</strain>
    </source>
</reference>
<evidence type="ECO:0000313" key="1">
    <source>
        <dbReference type="EMBL" id="AEV67998.1"/>
    </source>
</evidence>
<proteinExistence type="predicted"/>
<name>G8M0F3_ACECE</name>
<protein>
    <recommendedName>
        <fullName evidence="3">YmaF family protein</fullName>
    </recommendedName>
</protein>
<dbReference type="Proteomes" id="UP000005435">
    <property type="component" value="Chromosome"/>
</dbReference>
<reference evidence="1 2" key="2">
    <citation type="journal article" date="2012" name="Stand. Genomic Sci.">
        <title>Complete Genome Sequence of Clostridium clariflavum DSM 19732.</title>
        <authorList>
            <person name="Izquierdo J.A."/>
            <person name="Goodwin L."/>
            <person name="Davenport K.W."/>
            <person name="Teshima H."/>
            <person name="Bruce D."/>
            <person name="Detter C."/>
            <person name="Tapia R."/>
            <person name="Han S."/>
            <person name="Land M."/>
            <person name="Hauser L."/>
            <person name="Jeffries C.D."/>
            <person name="Han J."/>
            <person name="Pitluck S."/>
            <person name="Nolan M."/>
            <person name="Chen A."/>
            <person name="Huntemann M."/>
            <person name="Mavromatis K."/>
            <person name="Mikhailova N."/>
            <person name="Liolios K."/>
            <person name="Woyke T."/>
            <person name="Lynd L.R."/>
        </authorList>
    </citation>
    <scope>NUCLEOTIDE SEQUENCE [LARGE SCALE GENOMIC DNA]</scope>
    <source>
        <strain evidence="2">DSM 19732 / NBRC 101661 / EBR45</strain>
    </source>
</reference>
<dbReference type="KEGG" id="ccl:Clocl_1347"/>
<dbReference type="eggNOG" id="ENOG50338JV">
    <property type="taxonomic scope" value="Bacteria"/>
</dbReference>
<dbReference type="EMBL" id="CP003065">
    <property type="protein sequence ID" value="AEV67998.1"/>
    <property type="molecule type" value="Genomic_DNA"/>
</dbReference>
<organism evidence="1 2">
    <name type="scientific">Acetivibrio clariflavus (strain DSM 19732 / NBRC 101661 / EBR45)</name>
    <name type="common">Clostridium clariflavum</name>
    <dbReference type="NCBI Taxonomy" id="720554"/>
    <lineage>
        <taxon>Bacteria</taxon>
        <taxon>Bacillati</taxon>
        <taxon>Bacillota</taxon>
        <taxon>Clostridia</taxon>
        <taxon>Eubacteriales</taxon>
        <taxon>Oscillospiraceae</taxon>
        <taxon>Acetivibrio</taxon>
    </lineage>
</organism>
<accession>G8M0F3</accession>
<dbReference type="RefSeq" id="WP_014254612.1">
    <property type="nucleotide sequence ID" value="NC_016627.1"/>
</dbReference>
<keyword evidence="2" id="KW-1185">Reference proteome</keyword>
<evidence type="ECO:0000313" key="2">
    <source>
        <dbReference type="Proteomes" id="UP000005435"/>
    </source>
</evidence>
<dbReference type="OrthoDB" id="1682334at2"/>
<evidence type="ECO:0008006" key="3">
    <source>
        <dbReference type="Google" id="ProtNLM"/>
    </source>
</evidence>
<sequence length="106" mass="12427">MHSHIHKYKFECNTSNGHIHRMYGISDNMIGIESFHIHTFFGVSSYNGHSHYYTGYTGLPIKTENGHIHKIEGELEISSDHTHTYKNYTDEEIEYIGTKRLYKLHV</sequence>
<dbReference type="AlphaFoldDB" id="G8M0F3"/>